<evidence type="ECO:0000313" key="1">
    <source>
        <dbReference type="EMBL" id="OJA03820.1"/>
    </source>
</evidence>
<dbReference type="RefSeq" id="WP_158009128.1">
    <property type="nucleotide sequence ID" value="NZ_MIQH01000077.1"/>
</dbReference>
<sequence length="102" mass="10998">KTKDTLTTGAIYDYVVEGLSTTGTSSEVIIELTTATPKDAELRKYSLIHGWSNFMVNSGNKIYSKISATCTDTTWQIGLITGATCLKLTIKDGGENDTDGQQ</sequence>
<gene>
    <name evidence="1" type="ORF">BGC33_00665</name>
</gene>
<dbReference type="OrthoDB" id="9785394at2"/>
<reference evidence="2" key="1">
    <citation type="submission" date="2016-09" db="EMBL/GenBank/DDBJ databases">
        <title>Genome Sequence of Bathymodiolus thermophilus sulfur-oxidizing gill endosymbiont.</title>
        <authorList>
            <person name="Ponnudurai R."/>
            <person name="Kleiner M."/>
            <person name="Sayavedra L."/>
            <person name="Thuermer A."/>
            <person name="Felbeck H."/>
            <person name="Schlueter R."/>
            <person name="Schweder T."/>
            <person name="Markert S."/>
        </authorList>
    </citation>
    <scope>NUCLEOTIDE SEQUENCE [LARGE SCALE GENOMIC DNA]</scope>
    <source>
        <strain evidence="2">BAT/CrabSpa'14</strain>
    </source>
</reference>
<dbReference type="EMBL" id="MIQH01000077">
    <property type="protein sequence ID" value="OJA03820.1"/>
    <property type="molecule type" value="Genomic_DNA"/>
</dbReference>
<feature type="non-terminal residue" evidence="1">
    <location>
        <position position="1"/>
    </location>
</feature>
<dbReference type="Proteomes" id="UP000182798">
    <property type="component" value="Unassembled WGS sequence"/>
</dbReference>
<organism evidence="1 2">
    <name type="scientific">Bathymodiolus thermophilus thioautotrophic gill symbiont</name>
    <dbReference type="NCBI Taxonomy" id="2360"/>
    <lineage>
        <taxon>Bacteria</taxon>
        <taxon>Pseudomonadati</taxon>
        <taxon>Pseudomonadota</taxon>
        <taxon>Gammaproteobacteria</taxon>
        <taxon>sulfur-oxidizing symbionts</taxon>
    </lineage>
</organism>
<comment type="caution">
    <text evidence="1">The sequence shown here is derived from an EMBL/GenBank/DDBJ whole genome shotgun (WGS) entry which is preliminary data.</text>
</comment>
<dbReference type="AlphaFoldDB" id="A0A1J8PWR4"/>
<evidence type="ECO:0000313" key="2">
    <source>
        <dbReference type="Proteomes" id="UP000182798"/>
    </source>
</evidence>
<protein>
    <submittedName>
        <fullName evidence="1">Uncharacterized protein</fullName>
    </submittedName>
</protein>
<accession>A0A1J8PWR4</accession>
<proteinExistence type="predicted"/>
<feature type="non-terminal residue" evidence="1">
    <location>
        <position position="102"/>
    </location>
</feature>
<name>A0A1J8PWR4_9GAMM</name>